<proteinExistence type="predicted"/>
<name>A0A0S2SLH8_9GAMM</name>
<reference evidence="3" key="1">
    <citation type="submission" date="2015-10" db="EMBL/GenBank/DDBJ databases">
        <title>Complete Genome Sequence of Aeromonas schubertii strain WL1483.</title>
        <authorList>
            <person name="Liu L."/>
        </authorList>
    </citation>
    <scope>NUCLEOTIDE SEQUENCE [LARGE SCALE GENOMIC DNA]</scope>
    <source>
        <strain evidence="3">WL1483</strain>
    </source>
</reference>
<dbReference type="KEGG" id="asr:WL1483_3992"/>
<dbReference type="AlphaFoldDB" id="A0A0S2SLH8"/>
<dbReference type="Proteomes" id="UP000058114">
    <property type="component" value="Chromosome"/>
</dbReference>
<evidence type="ECO:0000313" key="2">
    <source>
        <dbReference type="EMBL" id="ALP43411.1"/>
    </source>
</evidence>
<dbReference type="InterPro" id="IPR035074">
    <property type="entry name" value="EspA/CesA-like"/>
</dbReference>
<dbReference type="SUPFAM" id="SSF116927">
    <property type="entry name" value="EspA/CesA-like"/>
    <property type="match status" value="1"/>
</dbReference>
<dbReference type="Pfam" id="PF03433">
    <property type="entry name" value="EspA"/>
    <property type="match status" value="1"/>
</dbReference>
<evidence type="ECO:0000313" key="1">
    <source>
        <dbReference type="EMBL" id="ALP42573.1"/>
    </source>
</evidence>
<accession>A0A0S2SLH8</accession>
<dbReference type="EMBL" id="CP013067">
    <property type="protein sequence ID" value="ALP43411.1"/>
    <property type="molecule type" value="Genomic_DNA"/>
</dbReference>
<dbReference type="KEGG" id="asr:WL1483_3154"/>
<dbReference type="RefSeq" id="WP_060584947.1">
    <property type="nucleotide sequence ID" value="NZ_CP013067.1"/>
</dbReference>
<dbReference type="PATRIC" id="fig|652.5.peg.1391"/>
<dbReference type="InterPro" id="IPR005095">
    <property type="entry name" value="EspA"/>
</dbReference>
<protein>
    <submittedName>
        <fullName evidence="1">Secretion protein EspA</fullName>
    </submittedName>
</protein>
<sequence length="199" mass="21930">MNFPTNLAAAAEAFIASPDYKQWEDRWAGKGDNLMSDGISVLYKFMTLFSDLAGVKYDQMSAKADRARDSQQAANQVDSIISRLAKADDKGDLPPEVIQYLRDHHIAITAQNDGKNSTSDIDSYLKSIGHPDGKGLDKGQLDMIKGALETDSGRCSDFVTQSQLQIQKTMQSYNVCVSLINSMQTLLAEMNKSIAQNIR</sequence>
<reference evidence="1 3" key="2">
    <citation type="journal article" date="2016" name="Genome Announc.">
        <title>Complete Genome Sequence of the Highly Virulent Aeromonas schubertii Strain WL1483, Isolated from Diseased Snakehead Fish (Channa argus) in China.</title>
        <authorList>
            <person name="Liu L."/>
            <person name="Li N."/>
            <person name="Zhang D."/>
            <person name="Fu X."/>
            <person name="Shi C."/>
            <person name="Lin Q."/>
            <person name="Hao G."/>
        </authorList>
    </citation>
    <scope>NUCLEOTIDE SEQUENCE [LARGE SCALE GENOMIC DNA]</scope>
    <source>
        <strain evidence="1 3">WL1483</strain>
    </source>
</reference>
<dbReference type="EMBL" id="CP013067">
    <property type="protein sequence ID" value="ALP42573.1"/>
    <property type="molecule type" value="Genomic_DNA"/>
</dbReference>
<gene>
    <name evidence="1" type="ORF">WL1483_3154</name>
    <name evidence="2" type="ORF">WL1483_3992</name>
</gene>
<evidence type="ECO:0000313" key="3">
    <source>
        <dbReference type="Proteomes" id="UP000058114"/>
    </source>
</evidence>
<organism evidence="1 3">
    <name type="scientific">Aeromonas schubertii</name>
    <dbReference type="NCBI Taxonomy" id="652"/>
    <lineage>
        <taxon>Bacteria</taxon>
        <taxon>Pseudomonadati</taxon>
        <taxon>Pseudomonadota</taxon>
        <taxon>Gammaproteobacteria</taxon>
        <taxon>Aeromonadales</taxon>
        <taxon>Aeromonadaceae</taxon>
        <taxon>Aeromonas</taxon>
    </lineage>
</organism>